<evidence type="ECO:0000313" key="2">
    <source>
        <dbReference type="Proteomes" id="UP000244937"/>
    </source>
</evidence>
<dbReference type="OrthoDB" id="976022at2"/>
<dbReference type="Pfam" id="PF25594">
    <property type="entry name" value="GldB_lipo"/>
    <property type="match status" value="1"/>
</dbReference>
<proteinExistence type="predicted"/>
<gene>
    <name evidence="1" type="primary">gldB</name>
    <name evidence="1" type="ORF">HYN49_01425</name>
</gene>
<dbReference type="KEGG" id="fpal:HYN49_01425"/>
<keyword evidence="1" id="KW-0449">Lipoprotein</keyword>
<protein>
    <submittedName>
        <fullName evidence="1">Gliding motility lipoprotein GldB</fullName>
    </submittedName>
</protein>
<dbReference type="EMBL" id="CP029187">
    <property type="protein sequence ID" value="AWI24656.1"/>
    <property type="molecule type" value="Genomic_DNA"/>
</dbReference>
<name>A0A2S1SE31_9FLAO</name>
<evidence type="ECO:0000313" key="1">
    <source>
        <dbReference type="EMBL" id="AWI24656.1"/>
    </source>
</evidence>
<dbReference type="NCBIfam" id="TIGR03514">
    <property type="entry name" value="GldB_lipo"/>
    <property type="match status" value="1"/>
</dbReference>
<dbReference type="Proteomes" id="UP000244937">
    <property type="component" value="Chromosome"/>
</dbReference>
<reference evidence="1 2" key="1">
    <citation type="submission" date="2018-05" db="EMBL/GenBank/DDBJ databases">
        <title>Genome sequencing of Flavobacterium sp. HYN0049.</title>
        <authorList>
            <person name="Yi H."/>
            <person name="Baek C."/>
        </authorList>
    </citation>
    <scope>NUCLEOTIDE SEQUENCE [LARGE SCALE GENOMIC DNA]</scope>
    <source>
        <strain evidence="1 2">HYN0049</strain>
    </source>
</reference>
<accession>A0A2S1SE31</accession>
<dbReference type="AlphaFoldDB" id="A0A2S1SE31"/>
<keyword evidence="2" id="KW-1185">Reference proteome</keyword>
<organism evidence="1 2">
    <name type="scientific">Flavobacterium pallidum</name>
    <dbReference type="NCBI Taxonomy" id="2172098"/>
    <lineage>
        <taxon>Bacteria</taxon>
        <taxon>Pseudomonadati</taxon>
        <taxon>Bacteroidota</taxon>
        <taxon>Flavobacteriia</taxon>
        <taxon>Flavobacteriales</taxon>
        <taxon>Flavobacteriaceae</taxon>
        <taxon>Flavobacterium</taxon>
    </lineage>
</organism>
<sequence>MKLTKLFAVCLAMFLLSCDKKSQVEEKVGEVILQPIKVERFDKAFFETKPADLPKLKQQFPDFFPPNVNDAQYIEKMTHPQWRELYKEVEKKYSDFTPQTHEIEDVLKHIKYYYPKTRTPKVTTMIYEMDYNTKVIYTDSIVLISLEMYLGKDHKFYEGIDKYIRQNFEPKQMMPDLASAFAKTKVPPPTEKTLLAHMIYGGKELYMKDLLIPDYSDADKIGYTEEQLKWAQANEAMMWSYFIEESYLYSTDIKLLSRFINLAPFSKFYLEIDNESPGRIGNWVGWQIVRSFMKNNPDVTLQKMLMMDATEIFNKSKYKPSQNE</sequence>
<dbReference type="PROSITE" id="PS51257">
    <property type="entry name" value="PROKAR_LIPOPROTEIN"/>
    <property type="match status" value="1"/>
</dbReference>
<dbReference type="InterPro" id="IPR019853">
    <property type="entry name" value="GldB-like"/>
</dbReference>